<keyword evidence="3" id="KW-1185">Reference proteome</keyword>
<name>A0ABN9SSD3_9DINO</name>
<reference evidence="2" key="1">
    <citation type="submission" date="2023-10" db="EMBL/GenBank/DDBJ databases">
        <authorList>
            <person name="Chen Y."/>
            <person name="Shah S."/>
            <person name="Dougan E. K."/>
            <person name="Thang M."/>
            <person name="Chan C."/>
        </authorList>
    </citation>
    <scope>NUCLEOTIDE SEQUENCE [LARGE SCALE GENOMIC DNA]</scope>
</reference>
<accession>A0ABN9SSD3</accession>
<sequence length="261" mass="28120">MRAASHPDPSHSLREGGSQARSGAAAALKKKATGLRRVLTMPNLERNRRSSQGAVDAMAEALLISRAALFVRLVVGTSGFSTFAFLANALRHQTGWATSLPPLVGEGYMPNYVVTDGCGSQATCFRAPPKVRMADVTWHGKTVVERSCGGLRPEGCRAASSGCFDLRICLSPAAAPHHADMLCLCLSLSLLPPSYTPLSLFPCPSLLAFLPLSLLSPRPPCRCHSASPSRAGIWRRRRRSRRRRRIAVLAPKTAVEELLQA</sequence>
<protein>
    <submittedName>
        <fullName evidence="2">Uncharacterized protein</fullName>
    </submittedName>
</protein>
<dbReference type="EMBL" id="CAUYUJ010012914">
    <property type="protein sequence ID" value="CAK0834853.1"/>
    <property type="molecule type" value="Genomic_DNA"/>
</dbReference>
<feature type="region of interest" description="Disordered" evidence="1">
    <location>
        <begin position="1"/>
        <end position="26"/>
    </location>
</feature>
<evidence type="ECO:0000256" key="1">
    <source>
        <dbReference type="SAM" id="MobiDB-lite"/>
    </source>
</evidence>
<comment type="caution">
    <text evidence="2">The sequence shown here is derived from an EMBL/GenBank/DDBJ whole genome shotgun (WGS) entry which is preliminary data.</text>
</comment>
<gene>
    <name evidence="2" type="ORF">PCOR1329_LOCUS32141</name>
</gene>
<proteinExistence type="predicted"/>
<organism evidence="2 3">
    <name type="scientific">Prorocentrum cordatum</name>
    <dbReference type="NCBI Taxonomy" id="2364126"/>
    <lineage>
        <taxon>Eukaryota</taxon>
        <taxon>Sar</taxon>
        <taxon>Alveolata</taxon>
        <taxon>Dinophyceae</taxon>
        <taxon>Prorocentrales</taxon>
        <taxon>Prorocentraceae</taxon>
        <taxon>Prorocentrum</taxon>
    </lineage>
</organism>
<evidence type="ECO:0000313" key="3">
    <source>
        <dbReference type="Proteomes" id="UP001189429"/>
    </source>
</evidence>
<evidence type="ECO:0000313" key="2">
    <source>
        <dbReference type="EMBL" id="CAK0834853.1"/>
    </source>
</evidence>
<dbReference type="Proteomes" id="UP001189429">
    <property type="component" value="Unassembled WGS sequence"/>
</dbReference>